<gene>
    <name evidence="2" type="ORF">BIW11_09957</name>
</gene>
<evidence type="ECO:0000313" key="3">
    <source>
        <dbReference type="Proteomes" id="UP000192247"/>
    </source>
</evidence>
<accession>A0A1V9XHU6</accession>
<reference evidence="2 3" key="1">
    <citation type="journal article" date="2017" name="Gigascience">
        <title>Draft genome of the honey bee ectoparasitic mite, Tropilaelaps mercedesae, is shaped by the parasitic life history.</title>
        <authorList>
            <person name="Dong X."/>
            <person name="Armstrong S.D."/>
            <person name="Xia D."/>
            <person name="Makepeace B.L."/>
            <person name="Darby A.C."/>
            <person name="Kadowaki T."/>
        </authorList>
    </citation>
    <scope>NUCLEOTIDE SEQUENCE [LARGE SCALE GENOMIC DNA]</scope>
    <source>
        <strain evidence="2">Wuxi-XJTLU</strain>
    </source>
</reference>
<evidence type="ECO:0000313" key="2">
    <source>
        <dbReference type="EMBL" id="OQR73097.1"/>
    </source>
</evidence>
<comment type="caution">
    <text evidence="2">The sequence shown here is derived from an EMBL/GenBank/DDBJ whole genome shotgun (WGS) entry which is preliminary data.</text>
</comment>
<feature type="compositionally biased region" description="Polar residues" evidence="1">
    <location>
        <begin position="79"/>
        <end position="100"/>
    </location>
</feature>
<evidence type="ECO:0000256" key="1">
    <source>
        <dbReference type="SAM" id="MobiDB-lite"/>
    </source>
</evidence>
<dbReference type="InParanoid" id="A0A1V9XHU6"/>
<organism evidence="2 3">
    <name type="scientific">Tropilaelaps mercedesae</name>
    <dbReference type="NCBI Taxonomy" id="418985"/>
    <lineage>
        <taxon>Eukaryota</taxon>
        <taxon>Metazoa</taxon>
        <taxon>Ecdysozoa</taxon>
        <taxon>Arthropoda</taxon>
        <taxon>Chelicerata</taxon>
        <taxon>Arachnida</taxon>
        <taxon>Acari</taxon>
        <taxon>Parasitiformes</taxon>
        <taxon>Mesostigmata</taxon>
        <taxon>Gamasina</taxon>
        <taxon>Dermanyssoidea</taxon>
        <taxon>Laelapidae</taxon>
        <taxon>Tropilaelaps</taxon>
    </lineage>
</organism>
<keyword evidence="3" id="KW-1185">Reference proteome</keyword>
<dbReference type="AlphaFoldDB" id="A0A1V9XHU6"/>
<feature type="region of interest" description="Disordered" evidence="1">
    <location>
        <begin position="79"/>
        <end position="111"/>
    </location>
</feature>
<sequence>MSDSTQSKTTGIEIPRSRDGYRELDQGASSGGLEPGGPSTPPNTPLSTSLNPSNSLLSKSWFAEKFHIQMMVHNTESGFSESIETVTPPLDSQQENSNGVPNGEGDHGSKS</sequence>
<dbReference type="EMBL" id="MNPL01010490">
    <property type="protein sequence ID" value="OQR73097.1"/>
    <property type="molecule type" value="Genomic_DNA"/>
</dbReference>
<feature type="region of interest" description="Disordered" evidence="1">
    <location>
        <begin position="1"/>
        <end position="54"/>
    </location>
</feature>
<proteinExistence type="predicted"/>
<feature type="compositionally biased region" description="Basic and acidic residues" evidence="1">
    <location>
        <begin position="15"/>
        <end position="25"/>
    </location>
</feature>
<name>A0A1V9XHU6_9ACAR</name>
<feature type="compositionally biased region" description="Low complexity" evidence="1">
    <location>
        <begin position="45"/>
        <end position="54"/>
    </location>
</feature>
<dbReference type="Proteomes" id="UP000192247">
    <property type="component" value="Unassembled WGS sequence"/>
</dbReference>
<feature type="compositionally biased region" description="Polar residues" evidence="1">
    <location>
        <begin position="1"/>
        <end position="10"/>
    </location>
</feature>
<protein>
    <submittedName>
        <fullName evidence="2">Uncharacterized protein</fullName>
    </submittedName>
</protein>